<feature type="compositionally biased region" description="Low complexity" evidence="1">
    <location>
        <begin position="41"/>
        <end position="56"/>
    </location>
</feature>
<reference evidence="2" key="1">
    <citation type="submission" date="2021-01" db="EMBL/GenBank/DDBJ databases">
        <title>Whole genome shotgun sequence of Rhizocola hellebori NBRC 109834.</title>
        <authorList>
            <person name="Komaki H."/>
            <person name="Tamura T."/>
        </authorList>
    </citation>
    <scope>NUCLEOTIDE SEQUENCE</scope>
    <source>
        <strain evidence="2">NBRC 109834</strain>
    </source>
</reference>
<comment type="caution">
    <text evidence="2">The sequence shown here is derived from an EMBL/GenBank/DDBJ whole genome shotgun (WGS) entry which is preliminary data.</text>
</comment>
<feature type="region of interest" description="Disordered" evidence="1">
    <location>
        <begin position="444"/>
        <end position="470"/>
    </location>
</feature>
<feature type="compositionally biased region" description="Polar residues" evidence="1">
    <location>
        <begin position="1"/>
        <end position="17"/>
    </location>
</feature>
<gene>
    <name evidence="2" type="ORF">Rhe02_52240</name>
</gene>
<evidence type="ECO:0000313" key="2">
    <source>
        <dbReference type="EMBL" id="GIH07157.1"/>
    </source>
</evidence>
<protein>
    <submittedName>
        <fullName evidence="2">Uncharacterized protein</fullName>
    </submittedName>
</protein>
<name>A0A8J3QC13_9ACTN</name>
<dbReference type="RefSeq" id="WP_203910967.1">
    <property type="nucleotide sequence ID" value="NZ_BONY01000034.1"/>
</dbReference>
<dbReference type="AlphaFoldDB" id="A0A8J3QC13"/>
<keyword evidence="3" id="KW-1185">Reference proteome</keyword>
<feature type="region of interest" description="Disordered" evidence="1">
    <location>
        <begin position="1"/>
        <end position="61"/>
    </location>
</feature>
<sequence>MNENEATASKNSDSENMPQPEVPSSPAFDSAGTTSRTGKGAPPTATSPHSAEAAAAGLDVSQTEEPPLVGVIIKHRQRTLQRNMAARTRRLAEHRPRRRSMRVVRRTLLPRDVQPSVVKELRAVLAPLANIIESVVAPIQRMLQKFAEFIRPAWLQAFQKMQNMLSLHPAIEALRSIQERLAAAMRPAFGLFSQVRSTVARALDPLMILLHQTREWTKEFMTAGAKLNRLVDAIFSSRSWSFPDITGGFLATLFETITRWAVWAVFRVAVTTREAIIHDENSEEVVRRFALQVLDLLPDGPLVEAAREALLEDDWLDTDPSRVKSVLRRRIRELHRNHKLIGATKLNYRLVTSLDRSTAGIDGQELTLGEVLADPLTVEDVVLSQPEFRDERIERVLGQLNLHEARVAGLWASCDDMTWETAATEAGQPAEFGERVRRKLRRLGNEFNRRQSDPHRTPVSTGPKPVPAFC</sequence>
<accession>A0A8J3QC13</accession>
<evidence type="ECO:0000313" key="3">
    <source>
        <dbReference type="Proteomes" id="UP000612899"/>
    </source>
</evidence>
<evidence type="ECO:0000256" key="1">
    <source>
        <dbReference type="SAM" id="MobiDB-lite"/>
    </source>
</evidence>
<proteinExistence type="predicted"/>
<dbReference type="Proteomes" id="UP000612899">
    <property type="component" value="Unassembled WGS sequence"/>
</dbReference>
<feature type="compositionally biased region" description="Basic and acidic residues" evidence="1">
    <location>
        <begin position="444"/>
        <end position="456"/>
    </location>
</feature>
<organism evidence="2 3">
    <name type="scientific">Rhizocola hellebori</name>
    <dbReference type="NCBI Taxonomy" id="1392758"/>
    <lineage>
        <taxon>Bacteria</taxon>
        <taxon>Bacillati</taxon>
        <taxon>Actinomycetota</taxon>
        <taxon>Actinomycetes</taxon>
        <taxon>Micromonosporales</taxon>
        <taxon>Micromonosporaceae</taxon>
        <taxon>Rhizocola</taxon>
    </lineage>
</organism>
<dbReference type="EMBL" id="BONY01000034">
    <property type="protein sequence ID" value="GIH07157.1"/>
    <property type="molecule type" value="Genomic_DNA"/>
</dbReference>